<reference evidence="2 3" key="1">
    <citation type="submission" date="2008-10" db="EMBL/GenBank/DDBJ databases">
        <authorList>
            <person name="Qin X."/>
            <person name="Bachman B."/>
            <person name="Battles P."/>
            <person name="Bell A."/>
            <person name="Bess C."/>
            <person name="Bickham C."/>
            <person name="Chaboub L."/>
            <person name="Chen D."/>
            <person name="Coyle M."/>
            <person name="Deiros D.R."/>
            <person name="Dinh H."/>
            <person name="Forbes L."/>
            <person name="Fowler G."/>
            <person name="Francisco L."/>
            <person name="Fu Q."/>
            <person name="Gubbala S."/>
            <person name="Hale W."/>
            <person name="Han Y."/>
            <person name="Hemphill L."/>
            <person name="Highlander S.K."/>
            <person name="Hirani K."/>
            <person name="Hogues M."/>
            <person name="Jackson L."/>
            <person name="Jakkamsetti A."/>
            <person name="Javaid M."/>
            <person name="Jiang H."/>
            <person name="Korchina V."/>
            <person name="Kovar C."/>
            <person name="Lara F."/>
            <person name="Lee S."/>
            <person name="Mata R."/>
            <person name="Mathew T."/>
            <person name="Moen C."/>
            <person name="Morales K."/>
            <person name="Munidasa M."/>
            <person name="Nazareth L."/>
            <person name="Ngo R."/>
            <person name="Nguyen L."/>
            <person name="Okwuonu G."/>
            <person name="Ongeri F."/>
            <person name="Patil S."/>
            <person name="Petrosino J."/>
            <person name="Pham C."/>
            <person name="Pham P."/>
            <person name="Pu L.-L."/>
            <person name="Puazo M."/>
            <person name="Raj R."/>
            <person name="Reid J."/>
            <person name="Rouhana J."/>
            <person name="Saada N."/>
            <person name="Shang Y."/>
            <person name="Simmons D."/>
            <person name="Thornton R."/>
            <person name="Warren J."/>
            <person name="Weissenberger G."/>
            <person name="Zhang J."/>
            <person name="Zhang L."/>
            <person name="Zhou C."/>
            <person name="Zhu D."/>
            <person name="Muzny D."/>
            <person name="Worley K."/>
            <person name="Gibbs R."/>
        </authorList>
    </citation>
    <scope>NUCLEOTIDE SEQUENCE [LARGE SCALE GENOMIC DNA]</scope>
    <source>
        <strain evidence="2 3">ATCC 51172</strain>
    </source>
</reference>
<dbReference type="EMBL" id="ABYO01000190">
    <property type="protein sequence ID" value="EEI86646.1"/>
    <property type="molecule type" value="Genomic_DNA"/>
</dbReference>
<feature type="transmembrane region" description="Helical" evidence="1">
    <location>
        <begin position="184"/>
        <end position="208"/>
    </location>
</feature>
<dbReference type="AlphaFoldDB" id="C2BEH3"/>
<keyword evidence="3" id="KW-1185">Reference proteome</keyword>
<keyword evidence="1" id="KW-0472">Membrane</keyword>
<evidence type="ECO:0000313" key="3">
    <source>
        <dbReference type="Proteomes" id="UP000005984"/>
    </source>
</evidence>
<dbReference type="eggNOG" id="ENOG502ZRU7">
    <property type="taxonomic scope" value="Bacteria"/>
</dbReference>
<feature type="transmembrane region" description="Helical" evidence="1">
    <location>
        <begin position="125"/>
        <end position="150"/>
    </location>
</feature>
<proteinExistence type="predicted"/>
<gene>
    <name evidence="2" type="ORF">HMPREF0072_0743</name>
</gene>
<evidence type="ECO:0000256" key="1">
    <source>
        <dbReference type="SAM" id="Phobius"/>
    </source>
</evidence>
<feature type="transmembrane region" description="Helical" evidence="1">
    <location>
        <begin position="12"/>
        <end position="36"/>
    </location>
</feature>
<keyword evidence="1" id="KW-0812">Transmembrane</keyword>
<sequence>MENFMKREYRFSSILWIMIIGGLTNYLLIKLISAIGGDNFIVDILGDLLTGIISFVFVFSLSSGLIRNRMGSVGDYLNQVNYLNGKVLTVGFLISIAQAIAQYAFSASGAVGVFSAVASPSNKSVFAIGTIILPIVCAIIFLVLAIFFAYSNFYLADHYDSEDGVMTIIGKIFSQGKKLFKKTLILGLKWVGIPLIIFLGLIASVFLIKDEFLVWGLLSFYILVFAVIMVITTIILMARLSDAYLDDRYEIQS</sequence>
<accession>C2BEH3</accession>
<feature type="transmembrane region" description="Helical" evidence="1">
    <location>
        <begin position="214"/>
        <end position="238"/>
    </location>
</feature>
<protein>
    <submittedName>
        <fullName evidence="2">Uncharacterized protein</fullName>
    </submittedName>
</protein>
<feature type="transmembrane region" description="Helical" evidence="1">
    <location>
        <begin position="48"/>
        <end position="66"/>
    </location>
</feature>
<evidence type="ECO:0000313" key="2">
    <source>
        <dbReference type="EMBL" id="EEI86646.1"/>
    </source>
</evidence>
<keyword evidence="1" id="KW-1133">Transmembrane helix</keyword>
<comment type="caution">
    <text evidence="2">The sequence shown here is derived from an EMBL/GenBank/DDBJ whole genome shotgun (WGS) entry which is preliminary data.</text>
</comment>
<dbReference type="HOGENOM" id="CLU_1092569_0_0_9"/>
<name>C2BEH3_9FIRM</name>
<dbReference type="STRING" id="525254.HMPREF0072_0743"/>
<organism evidence="2 3">
    <name type="scientific">Anaerococcus lactolyticus ATCC 51172</name>
    <dbReference type="NCBI Taxonomy" id="525254"/>
    <lineage>
        <taxon>Bacteria</taxon>
        <taxon>Bacillati</taxon>
        <taxon>Bacillota</taxon>
        <taxon>Tissierellia</taxon>
        <taxon>Tissierellales</taxon>
        <taxon>Peptoniphilaceae</taxon>
        <taxon>Anaerococcus</taxon>
    </lineage>
</organism>
<feature type="transmembrane region" description="Helical" evidence="1">
    <location>
        <begin position="87"/>
        <end position="105"/>
    </location>
</feature>
<dbReference type="Proteomes" id="UP000005984">
    <property type="component" value="Unassembled WGS sequence"/>
</dbReference>